<reference evidence="3" key="1">
    <citation type="submission" date="2017-01" db="EMBL/GenBank/DDBJ databases">
        <authorList>
            <person name="Varghese N."/>
            <person name="Submissions S."/>
        </authorList>
    </citation>
    <scope>NUCLEOTIDE SEQUENCE [LARGE SCALE GENOMIC DNA]</scope>
    <source>
        <strain evidence="3">ATCC 12950</strain>
    </source>
</reference>
<evidence type="ECO:0000313" key="3">
    <source>
        <dbReference type="Proteomes" id="UP000186096"/>
    </source>
</evidence>
<protein>
    <recommendedName>
        <fullName evidence="4">DUF5134 domain-containing protein</fullName>
    </recommendedName>
</protein>
<organism evidence="2 3">
    <name type="scientific">Microbispora rosea</name>
    <dbReference type="NCBI Taxonomy" id="58117"/>
    <lineage>
        <taxon>Bacteria</taxon>
        <taxon>Bacillati</taxon>
        <taxon>Actinomycetota</taxon>
        <taxon>Actinomycetes</taxon>
        <taxon>Streptosporangiales</taxon>
        <taxon>Streptosporangiaceae</taxon>
        <taxon>Microbispora</taxon>
    </lineage>
</organism>
<dbReference type="AlphaFoldDB" id="A0A1N7EMS5"/>
<gene>
    <name evidence="2" type="ORF">SAMN05421833_118164</name>
</gene>
<dbReference type="Proteomes" id="UP000186096">
    <property type="component" value="Unassembled WGS sequence"/>
</dbReference>
<dbReference type="EMBL" id="FTNI01000018">
    <property type="protein sequence ID" value="SIR89398.1"/>
    <property type="molecule type" value="Genomic_DNA"/>
</dbReference>
<sequence>MIESLTLRWMLVLVLVGTAAWFLIRGVRPGSGGAAPGAAERISHVAHALMAAAMATMFWPMG</sequence>
<dbReference type="STRING" id="58117.SAMN05421833_118164"/>
<evidence type="ECO:0000313" key="2">
    <source>
        <dbReference type="EMBL" id="SIR89398.1"/>
    </source>
</evidence>
<dbReference type="RefSeq" id="WP_076438221.1">
    <property type="nucleotide sequence ID" value="NZ_FTNI01000018.1"/>
</dbReference>
<keyword evidence="1" id="KW-1133">Transmembrane helix</keyword>
<keyword evidence="3" id="KW-1185">Reference proteome</keyword>
<evidence type="ECO:0008006" key="4">
    <source>
        <dbReference type="Google" id="ProtNLM"/>
    </source>
</evidence>
<evidence type="ECO:0000256" key="1">
    <source>
        <dbReference type="SAM" id="Phobius"/>
    </source>
</evidence>
<keyword evidence="1" id="KW-0812">Transmembrane</keyword>
<keyword evidence="1" id="KW-0472">Membrane</keyword>
<feature type="transmembrane region" description="Helical" evidence="1">
    <location>
        <begin position="6"/>
        <end position="24"/>
    </location>
</feature>
<proteinExistence type="predicted"/>
<name>A0A1N7EMS5_9ACTN</name>
<accession>A0A1N7EMS5</accession>